<dbReference type="Gene3D" id="3.30.565.10">
    <property type="entry name" value="Histidine kinase-like ATPase, C-terminal domain"/>
    <property type="match status" value="1"/>
</dbReference>
<dbReference type="InterPro" id="IPR011712">
    <property type="entry name" value="Sig_transdc_His_kin_sub3_dim/P"/>
</dbReference>
<dbReference type="GO" id="GO:0000155">
    <property type="term" value="F:phosphorelay sensor kinase activity"/>
    <property type="evidence" value="ECO:0007669"/>
    <property type="project" value="InterPro"/>
</dbReference>
<feature type="transmembrane region" description="Helical" evidence="5">
    <location>
        <begin position="38"/>
        <end position="59"/>
    </location>
</feature>
<evidence type="ECO:0000259" key="7">
    <source>
        <dbReference type="Pfam" id="PF07730"/>
    </source>
</evidence>
<dbReference type="Proteomes" id="UP000181980">
    <property type="component" value="Unassembled WGS sequence"/>
</dbReference>
<feature type="transmembrane region" description="Helical" evidence="5">
    <location>
        <begin position="94"/>
        <end position="127"/>
    </location>
</feature>
<keyword evidence="5" id="KW-0812">Transmembrane</keyword>
<dbReference type="InterPro" id="IPR036890">
    <property type="entry name" value="HATPase_C_sf"/>
</dbReference>
<dbReference type="InterPro" id="IPR003594">
    <property type="entry name" value="HATPase_dom"/>
</dbReference>
<feature type="domain" description="Signal transduction histidine kinase subgroup 3 dimerisation and phosphoacceptor" evidence="7">
    <location>
        <begin position="214"/>
        <end position="276"/>
    </location>
</feature>
<dbReference type="EMBL" id="FNUC01000004">
    <property type="protein sequence ID" value="SEF10538.1"/>
    <property type="molecule type" value="Genomic_DNA"/>
</dbReference>
<keyword evidence="5" id="KW-1133">Transmembrane helix</keyword>
<evidence type="ECO:0000256" key="4">
    <source>
        <dbReference type="SAM" id="MobiDB-lite"/>
    </source>
</evidence>
<proteinExistence type="predicted"/>
<keyword evidence="2 8" id="KW-0418">Kinase</keyword>
<feature type="region of interest" description="Disordered" evidence="4">
    <location>
        <begin position="1"/>
        <end position="20"/>
    </location>
</feature>
<feature type="domain" description="Histidine kinase/HSP90-like ATPase" evidence="6">
    <location>
        <begin position="312"/>
        <end position="358"/>
    </location>
</feature>
<accession>A0A1H5PBS3</accession>
<organism evidence="8 9">
    <name type="scientific">Jiangella alba</name>
    <dbReference type="NCBI Taxonomy" id="561176"/>
    <lineage>
        <taxon>Bacteria</taxon>
        <taxon>Bacillati</taxon>
        <taxon>Actinomycetota</taxon>
        <taxon>Actinomycetes</taxon>
        <taxon>Jiangellales</taxon>
        <taxon>Jiangellaceae</taxon>
        <taxon>Jiangella</taxon>
    </lineage>
</organism>
<evidence type="ECO:0000256" key="1">
    <source>
        <dbReference type="ARBA" id="ARBA00022679"/>
    </source>
</evidence>
<name>A0A1H5PBS3_9ACTN</name>
<dbReference type="Pfam" id="PF02518">
    <property type="entry name" value="HATPase_c"/>
    <property type="match status" value="1"/>
</dbReference>
<feature type="transmembrane region" description="Helical" evidence="5">
    <location>
        <begin position="65"/>
        <end position="85"/>
    </location>
</feature>
<dbReference type="Pfam" id="PF07730">
    <property type="entry name" value="HisKA_3"/>
    <property type="match status" value="1"/>
</dbReference>
<evidence type="ECO:0000256" key="5">
    <source>
        <dbReference type="SAM" id="Phobius"/>
    </source>
</evidence>
<keyword evidence="9" id="KW-1185">Reference proteome</keyword>
<dbReference type="InterPro" id="IPR050482">
    <property type="entry name" value="Sensor_HK_TwoCompSys"/>
</dbReference>
<dbReference type="PANTHER" id="PTHR24421:SF59">
    <property type="entry name" value="OXYGEN SENSOR HISTIDINE KINASE NREB"/>
    <property type="match status" value="1"/>
</dbReference>
<protein>
    <submittedName>
        <fullName evidence="8">Signal transduction histidine kinase</fullName>
    </submittedName>
</protein>
<feature type="transmembrane region" description="Helical" evidence="5">
    <location>
        <begin position="133"/>
        <end position="152"/>
    </location>
</feature>
<dbReference type="GO" id="GO:0046983">
    <property type="term" value="F:protein dimerization activity"/>
    <property type="evidence" value="ECO:0007669"/>
    <property type="project" value="InterPro"/>
</dbReference>
<keyword evidence="5" id="KW-0472">Membrane</keyword>
<dbReference type="AlphaFoldDB" id="A0A1H5PBS3"/>
<dbReference type="STRING" id="561176.SAMN04488561_3951"/>
<feature type="transmembrane region" description="Helical" evidence="5">
    <location>
        <begin position="159"/>
        <end position="182"/>
    </location>
</feature>
<dbReference type="GO" id="GO:0016020">
    <property type="term" value="C:membrane"/>
    <property type="evidence" value="ECO:0007669"/>
    <property type="project" value="InterPro"/>
</dbReference>
<dbReference type="SUPFAM" id="SSF55874">
    <property type="entry name" value="ATPase domain of HSP90 chaperone/DNA topoisomerase II/histidine kinase"/>
    <property type="match status" value="1"/>
</dbReference>
<evidence type="ECO:0000256" key="3">
    <source>
        <dbReference type="ARBA" id="ARBA00023012"/>
    </source>
</evidence>
<dbReference type="PANTHER" id="PTHR24421">
    <property type="entry name" value="NITRATE/NITRITE SENSOR PROTEIN NARX-RELATED"/>
    <property type="match status" value="1"/>
</dbReference>
<evidence type="ECO:0000256" key="2">
    <source>
        <dbReference type="ARBA" id="ARBA00022777"/>
    </source>
</evidence>
<dbReference type="Gene3D" id="1.20.5.1930">
    <property type="match status" value="1"/>
</dbReference>
<evidence type="ECO:0000313" key="8">
    <source>
        <dbReference type="EMBL" id="SEF10538.1"/>
    </source>
</evidence>
<keyword evidence="3" id="KW-0902">Two-component regulatory system</keyword>
<evidence type="ECO:0000313" key="9">
    <source>
        <dbReference type="Proteomes" id="UP000181980"/>
    </source>
</evidence>
<evidence type="ECO:0000259" key="6">
    <source>
        <dbReference type="Pfam" id="PF02518"/>
    </source>
</evidence>
<sequence length="397" mass="41721">MRARVPDVTKGGHDFRHPRSLDAPPRVEIMRRIGPEEWSGLAMLVVCAGVGIPVALGATDPDLPAGLWVAAYAASFVAIVAAGVLGERPSAQRVVYAAAVALSWLVVATVPGGGLLPVLLVVVAAVGTEVVRLPANLVVVALNTAVIGLTAARGGDSTTGVLIGTAFYALVQIASVFSVAAIRREQRLRRELTEVHVEQQATTVLLQDAARSAERLRISRELHDLIGHQLTVLTLELEAARHRPADAAREHVERAGRVARDLLGDVRATVGELRTGPGVDLREALRSVGRDVPGLDVAVEVGPGVEVDEEQSAALVRAMQEIVTNTLRHADARELWVEVARDGDAITLTAADDGRGAAGAVAGNGLRGLSERFAALGGAVDYDGRDGFRVLARVPAR</sequence>
<reference evidence="9" key="1">
    <citation type="submission" date="2016-10" db="EMBL/GenBank/DDBJ databases">
        <authorList>
            <person name="Varghese N."/>
            <person name="Submissions S."/>
        </authorList>
    </citation>
    <scope>NUCLEOTIDE SEQUENCE [LARGE SCALE GENOMIC DNA]</scope>
    <source>
        <strain evidence="9">DSM 45237</strain>
    </source>
</reference>
<keyword evidence="1" id="KW-0808">Transferase</keyword>
<gene>
    <name evidence="8" type="ORF">SAMN04488561_3951</name>
</gene>